<dbReference type="SUPFAM" id="SSF53098">
    <property type="entry name" value="Ribonuclease H-like"/>
    <property type="match status" value="1"/>
</dbReference>
<dbReference type="PROSITE" id="PS50994">
    <property type="entry name" value="INTEGRASE"/>
    <property type="match status" value="1"/>
</dbReference>
<dbReference type="InterPro" id="IPR001584">
    <property type="entry name" value="Integrase_cat-core"/>
</dbReference>
<dbReference type="InterPro" id="IPR012337">
    <property type="entry name" value="RNaseH-like_sf"/>
</dbReference>
<dbReference type="InterPro" id="IPR036397">
    <property type="entry name" value="RNaseH_sf"/>
</dbReference>
<dbReference type="GO" id="GO:0015074">
    <property type="term" value="P:DNA integration"/>
    <property type="evidence" value="ECO:0007669"/>
    <property type="project" value="InterPro"/>
</dbReference>
<dbReference type="PANTHER" id="PTHR46889">
    <property type="entry name" value="TRANSPOSASE INSF FOR INSERTION SEQUENCE IS3B-RELATED"/>
    <property type="match status" value="1"/>
</dbReference>
<dbReference type="Pfam" id="PF00665">
    <property type="entry name" value="rve"/>
    <property type="match status" value="1"/>
</dbReference>
<dbReference type="Pfam" id="PF13333">
    <property type="entry name" value="rve_2"/>
    <property type="match status" value="1"/>
</dbReference>
<comment type="caution">
    <text evidence="2">The sequence shown here is derived from an EMBL/GenBank/DDBJ whole genome shotgun (WGS) entry which is preliminary data.</text>
</comment>
<organism evidence="2 3">
    <name type="scientific">Senegalimassilia anaerobia</name>
    <dbReference type="NCBI Taxonomy" id="1473216"/>
    <lineage>
        <taxon>Bacteria</taxon>
        <taxon>Bacillati</taxon>
        <taxon>Actinomycetota</taxon>
        <taxon>Coriobacteriia</taxon>
        <taxon>Coriobacteriales</taxon>
        <taxon>Coriobacteriaceae</taxon>
        <taxon>Senegalimassilia</taxon>
    </lineage>
</organism>
<dbReference type="RefSeq" id="WP_114620024.1">
    <property type="nucleotide sequence ID" value="NZ_PPTP01000001.1"/>
</dbReference>
<dbReference type="EMBL" id="PPTP01000001">
    <property type="protein sequence ID" value="RDB57534.1"/>
    <property type="molecule type" value="Genomic_DNA"/>
</dbReference>
<dbReference type="AlphaFoldDB" id="A0A369LED4"/>
<dbReference type="OrthoDB" id="4281720at2"/>
<proteinExistence type="predicted"/>
<dbReference type="PANTHER" id="PTHR46889:SF4">
    <property type="entry name" value="TRANSPOSASE INSO FOR INSERTION SEQUENCE ELEMENT IS911B-RELATED"/>
    <property type="match status" value="1"/>
</dbReference>
<evidence type="ECO:0000313" key="3">
    <source>
        <dbReference type="Proteomes" id="UP000253792"/>
    </source>
</evidence>
<dbReference type="Gene3D" id="3.30.420.10">
    <property type="entry name" value="Ribonuclease H-like superfamily/Ribonuclease H"/>
    <property type="match status" value="1"/>
</dbReference>
<dbReference type="GO" id="GO:0003676">
    <property type="term" value="F:nucleic acid binding"/>
    <property type="evidence" value="ECO:0007669"/>
    <property type="project" value="InterPro"/>
</dbReference>
<name>A0A369LED4_9ACTN</name>
<feature type="domain" description="Integrase catalytic" evidence="1">
    <location>
        <begin position="1"/>
        <end position="140"/>
    </location>
</feature>
<dbReference type="InterPro" id="IPR050900">
    <property type="entry name" value="Transposase_IS3/IS150/IS904"/>
</dbReference>
<evidence type="ECO:0000313" key="2">
    <source>
        <dbReference type="EMBL" id="RDB57534.1"/>
    </source>
</evidence>
<gene>
    <name evidence="2" type="ORF">C1880_01580</name>
</gene>
<reference evidence="2 3" key="1">
    <citation type="journal article" date="2018" name="Elife">
        <title>Discovery and characterization of a prevalent human gut bacterial enzyme sufficient for the inactivation of a family of plant toxins.</title>
        <authorList>
            <person name="Koppel N."/>
            <person name="Bisanz J.E."/>
            <person name="Pandelia M.E."/>
            <person name="Turnbaugh P.J."/>
            <person name="Balskus E.P."/>
        </authorList>
    </citation>
    <scope>NUCLEOTIDE SEQUENCE [LARGE SCALE GENOMIC DNA]</scope>
    <source>
        <strain evidence="3">anaerobia AP69FAA</strain>
    </source>
</reference>
<protein>
    <recommendedName>
        <fullName evidence="1">Integrase catalytic domain-containing protein</fullName>
    </recommendedName>
</protein>
<sequence length="140" mass="15234">MGTGEGRPCLAAVIDAFHRKVVGWSMSGRMTEKPVADALEQAVGGESPPEGFSLVFHDDRGPRHASRAFQRCLEPHGIAQSTSRPGNLWDDALAESFFKTLKRELVNGKGCKTREEAKQDVFKCIGSAATQAEDKHIGRP</sequence>
<evidence type="ECO:0000259" key="1">
    <source>
        <dbReference type="PROSITE" id="PS50994"/>
    </source>
</evidence>
<dbReference type="Proteomes" id="UP000253792">
    <property type="component" value="Unassembled WGS sequence"/>
</dbReference>
<keyword evidence="3" id="KW-1185">Reference proteome</keyword>
<accession>A0A369LED4</accession>